<evidence type="ECO:0000313" key="2">
    <source>
        <dbReference type="Ensembl" id="ENSSDUP00000000890.1"/>
    </source>
</evidence>
<keyword evidence="3" id="KW-1185">Reference proteome</keyword>
<dbReference type="Proteomes" id="UP000261420">
    <property type="component" value="Unplaced"/>
</dbReference>
<keyword evidence="1" id="KW-0732">Signal</keyword>
<protein>
    <submittedName>
        <fullName evidence="2">Uncharacterized protein</fullName>
    </submittedName>
</protein>
<evidence type="ECO:0000256" key="1">
    <source>
        <dbReference type="SAM" id="SignalP"/>
    </source>
</evidence>
<name>A0A3B4T487_SERDU</name>
<reference evidence="2" key="1">
    <citation type="submission" date="2025-08" db="UniProtKB">
        <authorList>
            <consortium name="Ensembl"/>
        </authorList>
    </citation>
    <scope>IDENTIFICATION</scope>
</reference>
<reference evidence="2" key="2">
    <citation type="submission" date="2025-09" db="UniProtKB">
        <authorList>
            <consortium name="Ensembl"/>
        </authorList>
    </citation>
    <scope>IDENTIFICATION</scope>
</reference>
<dbReference type="GeneTree" id="ENSGT00940000177484"/>
<dbReference type="STRING" id="41447.ENSSDUP00000000890"/>
<sequence>MVNPDTFLWISECQSILLTWELAQCILWLTNCCSCDQYTNRTEPWRNLLFTSSSFPGYPKNVDAGLVGKWWRFTGIGGDRIITNCHGGPIGGTEYPIRLAFSYPTTESDSATTGTAYGDTKERAFLGNMDQQLKDNEGIVLPEPVSAQQ</sequence>
<evidence type="ECO:0000313" key="3">
    <source>
        <dbReference type="Proteomes" id="UP000261420"/>
    </source>
</evidence>
<feature type="signal peptide" evidence="1">
    <location>
        <begin position="1"/>
        <end position="35"/>
    </location>
</feature>
<dbReference type="AlphaFoldDB" id="A0A3B4T487"/>
<dbReference type="Ensembl" id="ENSSDUT00000000935.1">
    <property type="protein sequence ID" value="ENSSDUP00000000890.1"/>
    <property type="gene ID" value="ENSSDUG00000000723.1"/>
</dbReference>
<feature type="chain" id="PRO_5017182285" evidence="1">
    <location>
        <begin position="36"/>
        <end position="149"/>
    </location>
</feature>
<accession>A0A3B4T487</accession>
<proteinExistence type="predicted"/>
<organism evidence="2 3">
    <name type="scientific">Seriola dumerili</name>
    <name type="common">Greater amberjack</name>
    <name type="synonym">Caranx dumerili</name>
    <dbReference type="NCBI Taxonomy" id="41447"/>
    <lineage>
        <taxon>Eukaryota</taxon>
        <taxon>Metazoa</taxon>
        <taxon>Chordata</taxon>
        <taxon>Craniata</taxon>
        <taxon>Vertebrata</taxon>
        <taxon>Euteleostomi</taxon>
        <taxon>Actinopterygii</taxon>
        <taxon>Neopterygii</taxon>
        <taxon>Teleostei</taxon>
        <taxon>Neoteleostei</taxon>
        <taxon>Acanthomorphata</taxon>
        <taxon>Carangaria</taxon>
        <taxon>Carangiformes</taxon>
        <taxon>Carangidae</taxon>
        <taxon>Seriola</taxon>
    </lineage>
</organism>